<name>A0A5B8YNZ0_9FLAO</name>
<dbReference type="KEGG" id="anp:FK178_09770"/>
<evidence type="ECO:0000313" key="2">
    <source>
        <dbReference type="Proteomes" id="UP000321954"/>
    </source>
</evidence>
<protein>
    <submittedName>
        <fullName evidence="1">Uncharacterized protein</fullName>
    </submittedName>
</protein>
<sequence>MIKNEKSPTLKLLPCGARKSTIVEMYPREPEAYLRKLIHSIQIETNQHLSPLAAKNRKRLSRRELEKLIEVVGLPKGYCNNFIEM</sequence>
<gene>
    <name evidence="1" type="ORF">FK178_09770</name>
</gene>
<dbReference type="Proteomes" id="UP000321954">
    <property type="component" value="Chromosome"/>
</dbReference>
<evidence type="ECO:0000313" key="1">
    <source>
        <dbReference type="EMBL" id="QED37996.1"/>
    </source>
</evidence>
<keyword evidence="2" id="KW-1185">Reference proteome</keyword>
<dbReference type="RefSeq" id="WP_146834225.1">
    <property type="nucleotide sequence ID" value="NZ_CP042476.1"/>
</dbReference>
<reference evidence="1 2" key="1">
    <citation type="submission" date="2019-08" db="EMBL/GenBank/DDBJ databases">
        <title>Antarcticibacterium arcticum sp. nov., a bacterium isolated from marine sediment of the Canadian Beaufort Sea.</title>
        <authorList>
            <person name="Lee Y.M."/>
            <person name="Baek K."/>
            <person name="Lee D.-H."/>
            <person name="Shin S.C."/>
            <person name="Jin Y.K."/>
            <person name="Park Y."/>
        </authorList>
    </citation>
    <scope>NUCLEOTIDE SEQUENCE [LARGE SCALE GENOMIC DNA]</scope>
    <source>
        <strain evidence="1 2">PAMC 28998</strain>
    </source>
</reference>
<dbReference type="AlphaFoldDB" id="A0A5B8YNZ0"/>
<dbReference type="EMBL" id="CP042476">
    <property type="protein sequence ID" value="QED37996.1"/>
    <property type="molecule type" value="Genomic_DNA"/>
</dbReference>
<organism evidence="1 2">
    <name type="scientific">Antarcticibacterium arcticum</name>
    <dbReference type="NCBI Taxonomy" id="2585771"/>
    <lineage>
        <taxon>Bacteria</taxon>
        <taxon>Pseudomonadati</taxon>
        <taxon>Bacteroidota</taxon>
        <taxon>Flavobacteriia</taxon>
        <taxon>Flavobacteriales</taxon>
        <taxon>Flavobacteriaceae</taxon>
        <taxon>Antarcticibacterium</taxon>
    </lineage>
</organism>
<accession>A0A5B8YNZ0</accession>
<proteinExistence type="predicted"/>